<organism evidence="1">
    <name type="scientific">Rhizophora mucronata</name>
    <name type="common">Asiatic mangrove</name>
    <dbReference type="NCBI Taxonomy" id="61149"/>
    <lineage>
        <taxon>Eukaryota</taxon>
        <taxon>Viridiplantae</taxon>
        <taxon>Streptophyta</taxon>
        <taxon>Embryophyta</taxon>
        <taxon>Tracheophyta</taxon>
        <taxon>Spermatophyta</taxon>
        <taxon>Magnoliopsida</taxon>
        <taxon>eudicotyledons</taxon>
        <taxon>Gunneridae</taxon>
        <taxon>Pentapetalae</taxon>
        <taxon>rosids</taxon>
        <taxon>fabids</taxon>
        <taxon>Malpighiales</taxon>
        <taxon>Rhizophoraceae</taxon>
        <taxon>Rhizophora</taxon>
    </lineage>
</organism>
<dbReference type="AlphaFoldDB" id="A0A2P2KKF0"/>
<dbReference type="EMBL" id="GGEC01025717">
    <property type="protein sequence ID" value="MBX06201.1"/>
    <property type="molecule type" value="Transcribed_RNA"/>
</dbReference>
<reference evidence="1" key="1">
    <citation type="submission" date="2018-02" db="EMBL/GenBank/DDBJ databases">
        <title>Rhizophora mucronata_Transcriptome.</title>
        <authorList>
            <person name="Meera S.P."/>
            <person name="Sreeshan A."/>
            <person name="Augustine A."/>
        </authorList>
    </citation>
    <scope>NUCLEOTIDE SEQUENCE</scope>
    <source>
        <tissue evidence="1">Leaf</tissue>
    </source>
</reference>
<name>A0A2P2KKF0_RHIMU</name>
<proteinExistence type="predicted"/>
<evidence type="ECO:0000313" key="1">
    <source>
        <dbReference type="EMBL" id="MBX06201.1"/>
    </source>
</evidence>
<accession>A0A2P2KKF0</accession>
<protein>
    <submittedName>
        <fullName evidence="1">Uncharacterized protein</fullName>
    </submittedName>
</protein>
<sequence>MLQISYFFKLVRIPTGLGV</sequence>